<dbReference type="PANTHER" id="PTHR43861:SF5">
    <property type="entry name" value="BLL5978 PROTEIN"/>
    <property type="match status" value="1"/>
</dbReference>
<proteinExistence type="predicted"/>
<dbReference type="SUPFAM" id="SSF53335">
    <property type="entry name" value="S-adenosyl-L-methionine-dependent methyltransferases"/>
    <property type="match status" value="1"/>
</dbReference>
<comment type="caution">
    <text evidence="2">The sequence shown here is derived from an EMBL/GenBank/DDBJ whole genome shotgun (WGS) entry which is preliminary data.</text>
</comment>
<accession>A0A399D5F3</accession>
<keyword evidence="3" id="KW-1185">Reference proteome</keyword>
<dbReference type="InterPro" id="IPR029063">
    <property type="entry name" value="SAM-dependent_MTases_sf"/>
</dbReference>
<dbReference type="GO" id="GO:0008168">
    <property type="term" value="F:methyltransferase activity"/>
    <property type="evidence" value="ECO:0007669"/>
    <property type="project" value="UniProtKB-KW"/>
</dbReference>
<organism evidence="2 3">
    <name type="scientific">Mariniphaga sediminis</name>
    <dbReference type="NCBI Taxonomy" id="1628158"/>
    <lineage>
        <taxon>Bacteria</taxon>
        <taxon>Pseudomonadati</taxon>
        <taxon>Bacteroidota</taxon>
        <taxon>Bacteroidia</taxon>
        <taxon>Marinilabiliales</taxon>
        <taxon>Prolixibacteraceae</taxon>
        <taxon>Mariniphaga</taxon>
    </lineage>
</organism>
<feature type="transmembrane region" description="Helical" evidence="1">
    <location>
        <begin position="255"/>
        <end position="275"/>
    </location>
</feature>
<gene>
    <name evidence="2" type="ORF">D1164_00125</name>
</gene>
<keyword evidence="1" id="KW-0472">Membrane</keyword>
<reference evidence="2 3" key="1">
    <citation type="journal article" date="2015" name="Int. J. Syst. Evol. Microbiol.">
        <title>Mariniphaga sediminis sp. nov., isolated from coastal sediment.</title>
        <authorList>
            <person name="Wang F.Q."/>
            <person name="Shen Q.Y."/>
            <person name="Chen G.J."/>
            <person name="Du Z.J."/>
        </authorList>
    </citation>
    <scope>NUCLEOTIDE SEQUENCE [LARGE SCALE GENOMIC DNA]</scope>
    <source>
        <strain evidence="2 3">SY21</strain>
    </source>
</reference>
<dbReference type="OrthoDB" id="8773442at2"/>
<sequence>MNEFECPVCSSTSNPIAKYQLKHTVYQCNECKLELCHDAVFNTNFNSSLNEKEREKALKQLRKENFQQIAKSINRLLPNAKGLEVGCGYGWFLETCKEYGIQCDGIEPEPRFNNKYLKGGFHVRNGFYPDIINETEQYDFVIFNDVLEHIPGIEETMKSNHRIISNEGLLVINIPIQEGLFYFFSKVAYQLGYHHLLNRMWQFSFHSPHLYYFRKKNIKDIGIKHGFTLIESFQLKTIRFSDISYRIKQDQKQNFIKYSISFIGAMLLFPFTRIFPDTYCFIFQKNN</sequence>
<protein>
    <submittedName>
        <fullName evidence="2">Class I SAM-dependent methyltransferase</fullName>
    </submittedName>
</protein>
<dbReference type="Pfam" id="PF13489">
    <property type="entry name" value="Methyltransf_23"/>
    <property type="match status" value="1"/>
</dbReference>
<dbReference type="EMBL" id="QWET01000001">
    <property type="protein sequence ID" value="RIH66879.1"/>
    <property type="molecule type" value="Genomic_DNA"/>
</dbReference>
<dbReference type="Proteomes" id="UP000266441">
    <property type="component" value="Unassembled WGS sequence"/>
</dbReference>
<evidence type="ECO:0000313" key="3">
    <source>
        <dbReference type="Proteomes" id="UP000266441"/>
    </source>
</evidence>
<evidence type="ECO:0000313" key="2">
    <source>
        <dbReference type="EMBL" id="RIH66879.1"/>
    </source>
</evidence>
<keyword evidence="2" id="KW-0808">Transferase</keyword>
<keyword evidence="1" id="KW-1133">Transmembrane helix</keyword>
<dbReference type="CDD" id="cd02440">
    <property type="entry name" value="AdoMet_MTases"/>
    <property type="match status" value="1"/>
</dbReference>
<name>A0A399D5F3_9BACT</name>
<dbReference type="RefSeq" id="WP_119347905.1">
    <property type="nucleotide sequence ID" value="NZ_QWET01000001.1"/>
</dbReference>
<keyword evidence="1" id="KW-0812">Transmembrane</keyword>
<keyword evidence="2" id="KW-0489">Methyltransferase</keyword>
<dbReference type="Gene3D" id="3.40.50.150">
    <property type="entry name" value="Vaccinia Virus protein VP39"/>
    <property type="match status" value="1"/>
</dbReference>
<dbReference type="AlphaFoldDB" id="A0A399D5F3"/>
<evidence type="ECO:0000256" key="1">
    <source>
        <dbReference type="SAM" id="Phobius"/>
    </source>
</evidence>
<dbReference type="GO" id="GO:0032259">
    <property type="term" value="P:methylation"/>
    <property type="evidence" value="ECO:0007669"/>
    <property type="project" value="UniProtKB-KW"/>
</dbReference>
<dbReference type="PANTHER" id="PTHR43861">
    <property type="entry name" value="TRANS-ACONITATE 2-METHYLTRANSFERASE-RELATED"/>
    <property type="match status" value="1"/>
</dbReference>